<proteinExistence type="predicted"/>
<comment type="caution">
    <text evidence="1">The sequence shown here is derived from an EMBL/GenBank/DDBJ whole genome shotgun (WGS) entry which is preliminary data.</text>
</comment>
<dbReference type="AlphaFoldDB" id="A0A9J5XJ74"/>
<reference evidence="1 2" key="1">
    <citation type="submission" date="2020-09" db="EMBL/GenBank/DDBJ databases">
        <title>De no assembly of potato wild relative species, Solanum commersonii.</title>
        <authorList>
            <person name="Cho K."/>
        </authorList>
    </citation>
    <scope>NUCLEOTIDE SEQUENCE [LARGE SCALE GENOMIC DNA]</scope>
    <source>
        <strain evidence="1">LZ3.2</strain>
        <tissue evidence="1">Leaf</tissue>
    </source>
</reference>
<evidence type="ECO:0000313" key="2">
    <source>
        <dbReference type="Proteomes" id="UP000824120"/>
    </source>
</evidence>
<dbReference type="OrthoDB" id="1295285at2759"/>
<evidence type="ECO:0000313" key="1">
    <source>
        <dbReference type="EMBL" id="KAG5587754.1"/>
    </source>
</evidence>
<accession>A0A9J5XJ74</accession>
<name>A0A9J5XJ74_SOLCO</name>
<dbReference type="Proteomes" id="UP000824120">
    <property type="component" value="Chromosome 9"/>
</dbReference>
<organism evidence="1 2">
    <name type="scientific">Solanum commersonii</name>
    <name type="common">Commerson's wild potato</name>
    <name type="synonym">Commerson's nightshade</name>
    <dbReference type="NCBI Taxonomy" id="4109"/>
    <lineage>
        <taxon>Eukaryota</taxon>
        <taxon>Viridiplantae</taxon>
        <taxon>Streptophyta</taxon>
        <taxon>Embryophyta</taxon>
        <taxon>Tracheophyta</taxon>
        <taxon>Spermatophyta</taxon>
        <taxon>Magnoliopsida</taxon>
        <taxon>eudicotyledons</taxon>
        <taxon>Gunneridae</taxon>
        <taxon>Pentapetalae</taxon>
        <taxon>asterids</taxon>
        <taxon>lamiids</taxon>
        <taxon>Solanales</taxon>
        <taxon>Solanaceae</taxon>
        <taxon>Solanoideae</taxon>
        <taxon>Solaneae</taxon>
        <taxon>Solanum</taxon>
    </lineage>
</organism>
<keyword evidence="2" id="KW-1185">Reference proteome</keyword>
<protein>
    <submittedName>
        <fullName evidence="1">Uncharacterized protein</fullName>
    </submittedName>
</protein>
<dbReference type="EMBL" id="JACXVP010000009">
    <property type="protein sequence ID" value="KAG5587754.1"/>
    <property type="molecule type" value="Genomic_DNA"/>
</dbReference>
<gene>
    <name evidence="1" type="ORF">H5410_048188</name>
</gene>
<sequence length="84" mass="9903">MYYLRKKANYSSSPLSYNTVDCWFMWVNNIEKQWRESNCGMRFISPNHNVGQCIRAFKLLANIPWDTIGDVIIPVNISDKFHCI</sequence>